<feature type="chain" id="PRO_5007854827" description="DUF4832 domain-containing protein" evidence="1">
    <location>
        <begin position="24"/>
        <end position="463"/>
    </location>
</feature>
<evidence type="ECO:0000313" key="4">
    <source>
        <dbReference type="EMBL" id="KZS16217.1"/>
    </source>
</evidence>
<keyword evidence="5" id="KW-1185">Reference proteome</keyword>
<dbReference type="Proteomes" id="UP000076858">
    <property type="component" value="Unassembled WGS sequence"/>
</dbReference>
<dbReference type="Pfam" id="PF16116">
    <property type="entry name" value="DUF4832"/>
    <property type="match status" value="1"/>
</dbReference>
<feature type="signal peptide" evidence="1">
    <location>
        <begin position="1"/>
        <end position="23"/>
    </location>
</feature>
<keyword evidence="1" id="KW-0732">Signal</keyword>
<organism evidence="4 5">
    <name type="scientific">Daphnia magna</name>
    <dbReference type="NCBI Taxonomy" id="35525"/>
    <lineage>
        <taxon>Eukaryota</taxon>
        <taxon>Metazoa</taxon>
        <taxon>Ecdysozoa</taxon>
        <taxon>Arthropoda</taxon>
        <taxon>Crustacea</taxon>
        <taxon>Branchiopoda</taxon>
        <taxon>Diplostraca</taxon>
        <taxon>Cladocera</taxon>
        <taxon>Anomopoda</taxon>
        <taxon>Daphniidae</taxon>
        <taxon>Daphnia</taxon>
    </lineage>
</organism>
<comment type="caution">
    <text evidence="4">The sequence shown here is derived from an EMBL/GenBank/DDBJ whole genome shotgun (WGS) entry which is preliminary data.</text>
</comment>
<dbReference type="OrthoDB" id="6085154at2759"/>
<dbReference type="AlphaFoldDB" id="A0A164ZD16"/>
<dbReference type="InterPro" id="IPR032267">
    <property type="entry name" value="DUF4832"/>
</dbReference>
<evidence type="ECO:0000259" key="3">
    <source>
        <dbReference type="Pfam" id="PF16173"/>
    </source>
</evidence>
<dbReference type="InterPro" id="IPR032379">
    <property type="entry name" value="DUF4874"/>
</dbReference>
<feature type="domain" description="DUF4832" evidence="2">
    <location>
        <begin position="241"/>
        <end position="443"/>
    </location>
</feature>
<dbReference type="STRING" id="35525.A0A164ZD16"/>
<dbReference type="Pfam" id="PF16173">
    <property type="entry name" value="DUF4874"/>
    <property type="match status" value="1"/>
</dbReference>
<protein>
    <recommendedName>
        <fullName evidence="6">DUF4832 domain-containing protein</fullName>
    </recommendedName>
</protein>
<sequence>MDLTLGLMKVTILCVLTGQVAWACVGNFVTFTPMKDTHVLANPEKGFYHGYETYFSKFQAMSLSTLQQWWTNENVTLVHNNYVFNTFVTTNLTSALLTNLTNDFKTLRSAGLKSVIRFSYTLTSGNMNDAILSQLLNHIDQLKPFLQANGDVIATVQAGFIGTWGEWYYSKNYATPMDGGAWYAPTAAQQTNRNTILTALLKAVPTSRMVQLRTPSYKQKFCGTANLATSQAFNSSNMCARIGIHNDCFMASYQDQGTFETDAQRTWLTNEGRYVIVGGESCESNSQTGCAGGVDQITKQRFSYLNVEYHPTVIQGWKASGCYNQIANLMGYRFELINGTFPSTVIRGQAYCATINLKNTGVASLYNPRPVQVILRNKATKKLTTFVQKIDPRSWSPGLSVAISLSFNVPSTQAVGSHDVILNLPDASSPLSSNPKYRIMFSNANGVQEASTRFNILGQLTVQ</sequence>
<feature type="domain" description="DUF4874" evidence="3">
    <location>
        <begin position="42"/>
        <end position="217"/>
    </location>
</feature>
<proteinExistence type="predicted"/>
<evidence type="ECO:0000259" key="2">
    <source>
        <dbReference type="Pfam" id="PF16116"/>
    </source>
</evidence>
<dbReference type="EMBL" id="LRGB01000742">
    <property type="protein sequence ID" value="KZS16217.1"/>
    <property type="molecule type" value="Genomic_DNA"/>
</dbReference>
<accession>A0A164ZD16</accession>
<name>A0A164ZD16_9CRUS</name>
<reference evidence="4 5" key="1">
    <citation type="submission" date="2016-03" db="EMBL/GenBank/DDBJ databases">
        <title>EvidentialGene: Evidence-directed Construction of Genes on Genomes.</title>
        <authorList>
            <person name="Gilbert D.G."/>
            <person name="Choi J.-H."/>
            <person name="Mockaitis K."/>
            <person name="Colbourne J."/>
            <person name="Pfrender M."/>
        </authorList>
    </citation>
    <scope>NUCLEOTIDE SEQUENCE [LARGE SCALE GENOMIC DNA]</scope>
    <source>
        <strain evidence="4 5">Xinb3</strain>
        <tissue evidence="4">Complete organism</tissue>
    </source>
</reference>
<evidence type="ECO:0000313" key="5">
    <source>
        <dbReference type="Proteomes" id="UP000076858"/>
    </source>
</evidence>
<gene>
    <name evidence="4" type="ORF">APZ42_018082</name>
</gene>
<evidence type="ECO:0008006" key="6">
    <source>
        <dbReference type="Google" id="ProtNLM"/>
    </source>
</evidence>
<evidence type="ECO:0000256" key="1">
    <source>
        <dbReference type="SAM" id="SignalP"/>
    </source>
</evidence>